<sequence>MEFELRSPRNSVSLPLVLALTARPHLFTSALANPGVAPLGNLRDSPGRGNCTLRHRQHQ</sequence>
<accession>B9TC79</accession>
<proteinExistence type="predicted"/>
<name>B9TC79_RICCO</name>
<dbReference type="AlphaFoldDB" id="B9TC79"/>
<protein>
    <submittedName>
        <fullName evidence="2">Uncharacterized protein</fullName>
    </submittedName>
</protein>
<keyword evidence="3" id="KW-1185">Reference proteome</keyword>
<feature type="region of interest" description="Disordered" evidence="1">
    <location>
        <begin position="33"/>
        <end position="59"/>
    </location>
</feature>
<evidence type="ECO:0000313" key="2">
    <source>
        <dbReference type="EMBL" id="EEF26535.1"/>
    </source>
</evidence>
<reference evidence="3" key="1">
    <citation type="journal article" date="2010" name="Nat. Biotechnol.">
        <title>Draft genome sequence of the oilseed species Ricinus communis.</title>
        <authorList>
            <person name="Chan A.P."/>
            <person name="Crabtree J."/>
            <person name="Zhao Q."/>
            <person name="Lorenzi H."/>
            <person name="Orvis J."/>
            <person name="Puiu D."/>
            <person name="Melake-Berhan A."/>
            <person name="Jones K.M."/>
            <person name="Redman J."/>
            <person name="Chen G."/>
            <person name="Cahoon E.B."/>
            <person name="Gedil M."/>
            <person name="Stanke M."/>
            <person name="Haas B.J."/>
            <person name="Wortman J.R."/>
            <person name="Fraser-Liggett C.M."/>
            <person name="Ravel J."/>
            <person name="Rabinowicz P.D."/>
        </authorList>
    </citation>
    <scope>NUCLEOTIDE SEQUENCE [LARGE SCALE GENOMIC DNA]</scope>
    <source>
        <strain evidence="3">cv. Hale</strain>
    </source>
</reference>
<dbReference type="EMBL" id="EQ977079">
    <property type="protein sequence ID" value="EEF26535.1"/>
    <property type="molecule type" value="Genomic_DNA"/>
</dbReference>
<evidence type="ECO:0000313" key="3">
    <source>
        <dbReference type="Proteomes" id="UP000008311"/>
    </source>
</evidence>
<organism evidence="2 3">
    <name type="scientific">Ricinus communis</name>
    <name type="common">Castor bean</name>
    <dbReference type="NCBI Taxonomy" id="3988"/>
    <lineage>
        <taxon>Eukaryota</taxon>
        <taxon>Viridiplantae</taxon>
        <taxon>Streptophyta</taxon>
        <taxon>Embryophyta</taxon>
        <taxon>Tracheophyta</taxon>
        <taxon>Spermatophyta</taxon>
        <taxon>Magnoliopsida</taxon>
        <taxon>eudicotyledons</taxon>
        <taxon>Gunneridae</taxon>
        <taxon>Pentapetalae</taxon>
        <taxon>rosids</taxon>
        <taxon>fabids</taxon>
        <taxon>Malpighiales</taxon>
        <taxon>Euphorbiaceae</taxon>
        <taxon>Acalyphoideae</taxon>
        <taxon>Acalypheae</taxon>
        <taxon>Ricinus</taxon>
    </lineage>
</organism>
<dbReference type="InParanoid" id="B9TC79"/>
<gene>
    <name evidence="2" type="ORF">RCOM_0055950</name>
</gene>
<dbReference type="Proteomes" id="UP000008311">
    <property type="component" value="Unassembled WGS sequence"/>
</dbReference>
<evidence type="ECO:0000256" key="1">
    <source>
        <dbReference type="SAM" id="MobiDB-lite"/>
    </source>
</evidence>